<dbReference type="OrthoDB" id="3254719at2"/>
<gene>
    <name evidence="1" type="ORF">FHX81_6997</name>
</gene>
<sequence>MIDYIDRHKQEVEVEQICRVLRQAGVRIARSSYYAAKIRPASARPVRDERLKSDILDVQGQLPLLGSAVSGER</sequence>
<reference evidence="1 2" key="1">
    <citation type="submission" date="2019-06" db="EMBL/GenBank/DDBJ databases">
        <title>Sequencing the genomes of 1000 actinobacteria strains.</title>
        <authorList>
            <person name="Klenk H.-P."/>
        </authorList>
    </citation>
    <scope>NUCLEOTIDE SEQUENCE [LARGE SCALE GENOMIC DNA]</scope>
    <source>
        <strain evidence="1 2">DSM 45456</strain>
    </source>
</reference>
<dbReference type="EMBL" id="VFPP01000001">
    <property type="protein sequence ID" value="TQM84542.1"/>
    <property type="molecule type" value="Genomic_DNA"/>
</dbReference>
<dbReference type="Proteomes" id="UP000316628">
    <property type="component" value="Unassembled WGS sequence"/>
</dbReference>
<keyword evidence="2" id="KW-1185">Reference proteome</keyword>
<comment type="caution">
    <text evidence="1">The sequence shown here is derived from an EMBL/GenBank/DDBJ whole genome shotgun (WGS) entry which is preliminary data.</text>
</comment>
<evidence type="ECO:0008006" key="3">
    <source>
        <dbReference type="Google" id="ProtNLM"/>
    </source>
</evidence>
<proteinExistence type="predicted"/>
<organism evidence="1 2">
    <name type="scientific">Saccharothrix saharensis</name>
    <dbReference type="NCBI Taxonomy" id="571190"/>
    <lineage>
        <taxon>Bacteria</taxon>
        <taxon>Bacillati</taxon>
        <taxon>Actinomycetota</taxon>
        <taxon>Actinomycetes</taxon>
        <taxon>Pseudonocardiales</taxon>
        <taxon>Pseudonocardiaceae</taxon>
        <taxon>Saccharothrix</taxon>
    </lineage>
</organism>
<protein>
    <recommendedName>
        <fullName evidence="3">Transposase</fullName>
    </recommendedName>
</protein>
<evidence type="ECO:0000313" key="1">
    <source>
        <dbReference type="EMBL" id="TQM84542.1"/>
    </source>
</evidence>
<evidence type="ECO:0000313" key="2">
    <source>
        <dbReference type="Proteomes" id="UP000316628"/>
    </source>
</evidence>
<dbReference type="RefSeq" id="WP_141982710.1">
    <property type="nucleotide sequence ID" value="NZ_VFPP01000001.1"/>
</dbReference>
<accession>A0A543JNX3</accession>
<name>A0A543JNX3_9PSEU</name>
<dbReference type="AlphaFoldDB" id="A0A543JNX3"/>